<sequence>MRFVQRYPQHLHNTSRSRFLSAAFSLIVASLATAGIGMAAHASEWPEQGRPVRFIVGYSPGGGTDVLSRLVAEQLSAALGTPFLVENKPGAGGTVAANLVSKAPPDGYTLLFASDPELTIAPVILESMQYDPFTDLQPISQVARGPYVVVARPGFPPSSLSELVEYVKANPGAANFGSSGTGTSSHLLGEQLNSEAGIQVTHVPYKGMSATVSDLVAGHIDYAFVPPLVARSFIDAGNLKALAMAAPDRVKGMEGVPTTTESGFPELVGGAWYALMAPAGLDRRVITRLQAAVEEVVSSSGSRAAIERLALVPRSSSSEELSALMRQENKKWQTLAGTLGL</sequence>
<dbReference type="PANTHER" id="PTHR42928">
    <property type="entry name" value="TRICARBOXYLATE-BINDING PROTEIN"/>
    <property type="match status" value="1"/>
</dbReference>
<dbReference type="InterPro" id="IPR005064">
    <property type="entry name" value="BUG"/>
</dbReference>
<dbReference type="Gene3D" id="3.40.190.150">
    <property type="entry name" value="Bordetella uptake gene, domain 1"/>
    <property type="match status" value="1"/>
</dbReference>
<accession>A0A2N4UJV7</accession>
<evidence type="ECO:0000256" key="1">
    <source>
        <dbReference type="ARBA" id="ARBA00006987"/>
    </source>
</evidence>
<keyword evidence="3" id="KW-1185">Reference proteome</keyword>
<dbReference type="InterPro" id="IPR042100">
    <property type="entry name" value="Bug_dom1"/>
</dbReference>
<proteinExistence type="inferred from homology"/>
<dbReference type="PANTHER" id="PTHR42928:SF5">
    <property type="entry name" value="BLR1237 PROTEIN"/>
    <property type="match status" value="1"/>
</dbReference>
<dbReference type="EMBL" id="PDNV01000002">
    <property type="protein sequence ID" value="PLC55306.1"/>
    <property type="molecule type" value="Genomic_DNA"/>
</dbReference>
<dbReference type="CDD" id="cd07012">
    <property type="entry name" value="PBP2_Bug_TTT"/>
    <property type="match status" value="1"/>
</dbReference>
<dbReference type="Proteomes" id="UP000234328">
    <property type="component" value="Unassembled WGS sequence"/>
</dbReference>
<dbReference type="AlphaFoldDB" id="A0A2N4UJV7"/>
<dbReference type="SUPFAM" id="SSF53850">
    <property type="entry name" value="Periplasmic binding protein-like II"/>
    <property type="match status" value="1"/>
</dbReference>
<protein>
    <submittedName>
        <fullName evidence="2">Uncharacterized protein</fullName>
    </submittedName>
</protein>
<name>A0A2N4UJV7_9BURK</name>
<dbReference type="Pfam" id="PF03401">
    <property type="entry name" value="TctC"/>
    <property type="match status" value="1"/>
</dbReference>
<dbReference type="RefSeq" id="WP_102068630.1">
    <property type="nucleotide sequence ID" value="NZ_PDNV01000002.1"/>
</dbReference>
<dbReference type="Gene3D" id="3.40.190.10">
    <property type="entry name" value="Periplasmic binding protein-like II"/>
    <property type="match status" value="1"/>
</dbReference>
<reference evidence="2 3" key="1">
    <citation type="submission" date="2017-10" db="EMBL/GenBank/DDBJ databases">
        <title>Two draft genome sequences of Pusillimonas sp. strains isolated from a nitrate- and radionuclide-contaminated groundwater in Russia.</title>
        <authorList>
            <person name="Grouzdev D.S."/>
            <person name="Tourova T.P."/>
            <person name="Goeva M.A."/>
            <person name="Babich T.L."/>
            <person name="Sokolova D.S."/>
            <person name="Abdullin R."/>
            <person name="Poltaraus A.B."/>
            <person name="Toshchakov S.V."/>
            <person name="Nazina T.N."/>
        </authorList>
    </citation>
    <scope>NUCLEOTIDE SEQUENCE [LARGE SCALE GENOMIC DNA]</scope>
    <source>
        <strain evidence="2 3">JR1/69-2-13</strain>
    </source>
</reference>
<evidence type="ECO:0000313" key="2">
    <source>
        <dbReference type="EMBL" id="PLC55306.1"/>
    </source>
</evidence>
<comment type="caution">
    <text evidence="2">The sequence shown here is derived from an EMBL/GenBank/DDBJ whole genome shotgun (WGS) entry which is preliminary data.</text>
</comment>
<comment type="similarity">
    <text evidence="1">Belongs to the UPF0065 (bug) family.</text>
</comment>
<gene>
    <name evidence="2" type="ORF">CR155_03635</name>
</gene>
<dbReference type="OrthoDB" id="9780943at2"/>
<dbReference type="PIRSF" id="PIRSF017082">
    <property type="entry name" value="YflP"/>
    <property type="match status" value="1"/>
</dbReference>
<evidence type="ECO:0000313" key="3">
    <source>
        <dbReference type="Proteomes" id="UP000234328"/>
    </source>
</evidence>
<organism evidence="2 3">
    <name type="scientific">Pollutimonas nitritireducens</name>
    <dbReference type="NCBI Taxonomy" id="2045209"/>
    <lineage>
        <taxon>Bacteria</taxon>
        <taxon>Pseudomonadati</taxon>
        <taxon>Pseudomonadota</taxon>
        <taxon>Betaproteobacteria</taxon>
        <taxon>Burkholderiales</taxon>
        <taxon>Alcaligenaceae</taxon>
        <taxon>Pollutimonas</taxon>
    </lineage>
</organism>